<keyword evidence="2" id="KW-0812">Transmembrane</keyword>
<accession>A0AAT9FPX7</accession>
<feature type="transmembrane region" description="Helical" evidence="2">
    <location>
        <begin position="23"/>
        <end position="45"/>
    </location>
</feature>
<name>A0AAT9FPX7_9BACT</name>
<evidence type="ECO:0000313" key="3">
    <source>
        <dbReference type="EMBL" id="BDS08028.1"/>
    </source>
</evidence>
<evidence type="ECO:0008006" key="4">
    <source>
        <dbReference type="Google" id="ProtNLM"/>
    </source>
</evidence>
<keyword evidence="2" id="KW-1133">Transmembrane helix</keyword>
<proteinExistence type="predicted"/>
<sequence>MTDVDQTSSTGEQRKSSGRWRKFRRLCLVLCVLFLLLAVVGWMLLPRIAEKVMSGMIADAGLEQTDFKVREIGWNSAVVEKVVFADGVWRLTADEVTVHYDPFDLMKGRVDHITLVRSVCTLDFPAEEKAAEEETDIEEPTEPSEGEDDEPTSYAWMHQLPVMVEQIGGLTADGLDLTIKRGGRIVRMTMDVSLDSENDQQFGVWLKCPDFNMNAGVATEESVTVITAELDEVLPDSFLHLIETALDLEDRILPEGFTVSGASLSAELLCEGDVMSPLTVTGALERIKYDGGDKPVNLETESAKMQLTQNFSGGGFVFLSGGLDKVSLPLDPSADFVLSQSEGATPGWWTRIEWGEEKSKITGGIEKFELEGTYNERPVSLDDIHLDLVLADDQLNVQGAMSNAGTVLPLKYAHEMTGDDEWQLLGELTIGPIKHDRPMPLLSSATDLFDDITMRGESHSTFSFKVGAYLPFEGKLVTRLSDVGLNVSEGLVTADGLNGTWELHLIPLSDTDPTQPDPSYYTLNLTSKKLHVDSKESLDFDLDHVGEAPVSITGKGRFGGDVAVLDGEMKQLNLHGENGGVEIDLLDTQVEFHMKGDLVTAKGETKLKDNVLPFTYRHVKKDEGEGWNLTGQMEIKAADLKTPVDNAAILIEAMKDKSLTGKLAVKMDFTKGSEQDFDGVLTASVENGTLKFTTEDGPVIEGIKGGIRLSSMKNKQTAGFHRVTATKMTAFDMAMTNLRVDYQMLPNGDIKLNNVGMSALGGNVWLDPFVLPGDDKNYQFKVRMKRIDIAEMAKLFPEFNGKISGRIDGLLPMQNINGDFMPQRGGMYLTPGSSARLRYDAGTKFSGGLDPKGREYQQMKMVEDSLKNLELRVLSIRLFDPRDKDKAVVLRLEGKAPTVQGSPPIILNINGFKPDDDTVDFFDLLLKHRDKLNFGL</sequence>
<dbReference type="Pfam" id="PF11739">
    <property type="entry name" value="YdbH-like"/>
    <property type="match status" value="2"/>
</dbReference>
<keyword evidence="2" id="KW-0472">Membrane</keyword>
<evidence type="ECO:0000256" key="2">
    <source>
        <dbReference type="SAM" id="Phobius"/>
    </source>
</evidence>
<gene>
    <name evidence="3" type="ORF">NT6N_30680</name>
</gene>
<organism evidence="3">
    <name type="scientific">Oceaniferula spumae</name>
    <dbReference type="NCBI Taxonomy" id="2979115"/>
    <lineage>
        <taxon>Bacteria</taxon>
        <taxon>Pseudomonadati</taxon>
        <taxon>Verrucomicrobiota</taxon>
        <taxon>Verrucomicrobiia</taxon>
        <taxon>Verrucomicrobiales</taxon>
        <taxon>Verrucomicrobiaceae</taxon>
        <taxon>Oceaniferula</taxon>
    </lineage>
</organism>
<dbReference type="InterPro" id="IPR021730">
    <property type="entry name" value="YdbH"/>
</dbReference>
<dbReference type="AlphaFoldDB" id="A0AAT9FPX7"/>
<dbReference type="KEGG" id="osu:NT6N_30680"/>
<dbReference type="EMBL" id="AP026866">
    <property type="protein sequence ID" value="BDS08028.1"/>
    <property type="molecule type" value="Genomic_DNA"/>
</dbReference>
<reference evidence="3" key="1">
    <citation type="submission" date="2024-07" db="EMBL/GenBank/DDBJ databases">
        <title>Complete genome sequence of Verrucomicrobiaceae bacterium NT6N.</title>
        <authorList>
            <person name="Huang C."/>
            <person name="Takami H."/>
            <person name="Hamasaki K."/>
        </authorList>
    </citation>
    <scope>NUCLEOTIDE SEQUENCE</scope>
    <source>
        <strain evidence="3">NT6N</strain>
    </source>
</reference>
<feature type="region of interest" description="Disordered" evidence="1">
    <location>
        <begin position="128"/>
        <end position="152"/>
    </location>
</feature>
<protein>
    <recommendedName>
        <fullName evidence="4">Dicarboxylate transport domain-containing protein</fullName>
    </recommendedName>
</protein>
<evidence type="ECO:0000256" key="1">
    <source>
        <dbReference type="SAM" id="MobiDB-lite"/>
    </source>
</evidence>
<feature type="compositionally biased region" description="Acidic residues" evidence="1">
    <location>
        <begin position="130"/>
        <end position="151"/>
    </location>
</feature>